<accession>A0A7K0G3Q8</accession>
<dbReference type="InterPro" id="IPR034660">
    <property type="entry name" value="DinB/YfiT-like"/>
</dbReference>
<gene>
    <name evidence="2" type="ORF">GJU39_17285</name>
</gene>
<evidence type="ECO:0000313" key="2">
    <source>
        <dbReference type="EMBL" id="MRX77839.1"/>
    </source>
</evidence>
<evidence type="ECO:0000313" key="3">
    <source>
        <dbReference type="Proteomes" id="UP000487757"/>
    </source>
</evidence>
<keyword evidence="3" id="KW-1185">Reference proteome</keyword>
<dbReference type="EMBL" id="WKKH01000032">
    <property type="protein sequence ID" value="MRX77839.1"/>
    <property type="molecule type" value="Genomic_DNA"/>
</dbReference>
<name>A0A7K0G3Q8_9SPHI</name>
<sequence length="150" mass="16701">MNITEKINELKENRLGLISIVKNLSIAQLNEIPAGYANNIIWNLGHILVTPAHHLFPGMENLLPVGEKYINSYSDGTKPTTNIGETEINEIIAYLPLSLDSLLQAHDAGLFTEDKGFGKRAFEGALDFLSFHERMHFSRIRAILAAIESN</sequence>
<comment type="caution">
    <text evidence="2">The sequence shown here is derived from an EMBL/GenBank/DDBJ whole genome shotgun (WGS) entry which is preliminary data.</text>
</comment>
<dbReference type="InterPro" id="IPR024775">
    <property type="entry name" value="DinB-like"/>
</dbReference>
<evidence type="ECO:0000259" key="1">
    <source>
        <dbReference type="Pfam" id="PF12867"/>
    </source>
</evidence>
<dbReference type="Pfam" id="PF12867">
    <property type="entry name" value="DinB_2"/>
    <property type="match status" value="1"/>
</dbReference>
<proteinExistence type="predicted"/>
<feature type="domain" description="DinB-like" evidence="1">
    <location>
        <begin position="10"/>
        <end position="137"/>
    </location>
</feature>
<dbReference type="RefSeq" id="WP_154282251.1">
    <property type="nucleotide sequence ID" value="NZ_JBHUJQ010000001.1"/>
</dbReference>
<dbReference type="AlphaFoldDB" id="A0A7K0G3Q8"/>
<reference evidence="2 3" key="1">
    <citation type="submission" date="2019-11" db="EMBL/GenBank/DDBJ databases">
        <title>Pedobacter petrophilus genome.</title>
        <authorList>
            <person name="Feldbauer M.J."/>
            <person name="Newman J.D."/>
        </authorList>
    </citation>
    <scope>NUCLEOTIDE SEQUENCE [LARGE SCALE GENOMIC DNA]</scope>
    <source>
        <strain evidence="2 3">LMG 29686</strain>
    </source>
</reference>
<organism evidence="2 3">
    <name type="scientific">Pedobacter petrophilus</name>
    <dbReference type="NCBI Taxonomy" id="1908241"/>
    <lineage>
        <taxon>Bacteria</taxon>
        <taxon>Pseudomonadati</taxon>
        <taxon>Bacteroidota</taxon>
        <taxon>Sphingobacteriia</taxon>
        <taxon>Sphingobacteriales</taxon>
        <taxon>Sphingobacteriaceae</taxon>
        <taxon>Pedobacter</taxon>
    </lineage>
</organism>
<dbReference type="SUPFAM" id="SSF109854">
    <property type="entry name" value="DinB/YfiT-like putative metalloenzymes"/>
    <property type="match status" value="1"/>
</dbReference>
<dbReference type="Proteomes" id="UP000487757">
    <property type="component" value="Unassembled WGS sequence"/>
</dbReference>
<dbReference type="OrthoDB" id="4295522at2"/>
<protein>
    <recommendedName>
        <fullName evidence="1">DinB-like domain-containing protein</fullName>
    </recommendedName>
</protein>